<dbReference type="InterPro" id="IPR018711">
    <property type="entry name" value="NAGPA"/>
</dbReference>
<dbReference type="PANTHER" id="PTHR40446">
    <property type="entry name" value="N-ACETYLGLUCOSAMINE-1-PHOSPHODIESTER ALPHA-N-ACETYLGLUCOSAMINIDASE"/>
    <property type="match status" value="1"/>
</dbReference>
<organism evidence="2 3">
    <name type="scientific">Vagococcus luciliae</name>
    <dbReference type="NCBI Taxonomy" id="2920380"/>
    <lineage>
        <taxon>Bacteria</taxon>
        <taxon>Bacillati</taxon>
        <taxon>Bacillota</taxon>
        <taxon>Bacilli</taxon>
        <taxon>Lactobacillales</taxon>
        <taxon>Enterococcaceae</taxon>
        <taxon>Vagococcus</taxon>
    </lineage>
</organism>
<dbReference type="Pfam" id="PF09992">
    <property type="entry name" value="NAGPA"/>
    <property type="match status" value="1"/>
</dbReference>
<sequence length="305" mass="33403">MKKLFRKKYSWLLLTMMSLIGADSFVLLKAFYLPEVGTTVTQTQKTESSQVTQNISKTTEPTITDTSYSDENVQLNIKKDYADDTNVYIVDIKVSDPKFLKSALANNTYGRNITEKTSTMAENNQAILAINGDFYGFRSTGYVIRNGVLYRDVANSSDQQDLVIDNDGNFSIINESDTTAQSLLDNGAWQVLSFGPSLIENNQLSVSEDKEVGQSMASNPRTAIGQIDTNHYVIIVSEGRTDDSKGLSLYQLAEQFKSLGAKTAYNLDGGGSSTLYFNGKVINQTVGGAKGGNERSVSDILYIGS</sequence>
<feature type="domain" description="Phosphodiester glycosidase" evidence="1">
    <location>
        <begin position="124"/>
        <end position="303"/>
    </location>
</feature>
<evidence type="ECO:0000313" key="2">
    <source>
        <dbReference type="EMBL" id="UUV98143.1"/>
    </source>
</evidence>
<dbReference type="Proteomes" id="UP001058273">
    <property type="component" value="Chromosome"/>
</dbReference>
<keyword evidence="3" id="KW-1185">Reference proteome</keyword>
<proteinExistence type="predicted"/>
<evidence type="ECO:0000313" key="3">
    <source>
        <dbReference type="Proteomes" id="UP001058273"/>
    </source>
</evidence>
<protein>
    <recommendedName>
        <fullName evidence="1">Phosphodiester glycosidase domain-containing protein</fullName>
    </recommendedName>
</protein>
<evidence type="ECO:0000259" key="1">
    <source>
        <dbReference type="Pfam" id="PF09992"/>
    </source>
</evidence>
<dbReference type="EMBL" id="CP102451">
    <property type="protein sequence ID" value="UUV98143.1"/>
    <property type="molecule type" value="Genomic_DNA"/>
</dbReference>
<gene>
    <name evidence="2" type="ORF">G314FT_02340</name>
</gene>
<name>A0ABY5NXD2_9ENTE</name>
<accession>A0ABY5NXD2</accession>
<dbReference type="PANTHER" id="PTHR40446:SF2">
    <property type="entry name" value="N-ACETYLGLUCOSAMINE-1-PHOSPHODIESTER ALPHA-N-ACETYLGLUCOSAMINIDASE"/>
    <property type="match status" value="1"/>
</dbReference>
<dbReference type="RefSeq" id="WP_257701728.1">
    <property type="nucleotide sequence ID" value="NZ_CP102451.1"/>
</dbReference>
<reference evidence="2" key="2">
    <citation type="submission" date="2022-08" db="EMBL/GenBank/DDBJ databases">
        <authorList>
            <person name="Poehlein A."/>
            <person name="Guzman J."/>
            <person name="Daniel R."/>
            <person name="Vilcinskas A."/>
        </authorList>
    </citation>
    <scope>NUCLEOTIDE SEQUENCE</scope>
    <source>
        <strain evidence="2">G314FT</strain>
    </source>
</reference>
<reference evidence="2" key="1">
    <citation type="submission" date="2022-08" db="EMBL/GenBank/DDBJ databases">
        <title>Genome sequence of Vagococcus luciliae DSM 112651.</title>
        <authorList>
            <person name="Juan G."/>
            <person name="Anja P."/>
            <person name="Rolf D."/>
            <person name="Kampfer P."/>
            <person name="Vilcinskas A."/>
        </authorList>
    </citation>
    <scope>NUCLEOTIDE SEQUENCE</scope>
    <source>
        <strain evidence="2">G314FT</strain>
    </source>
</reference>